<evidence type="ECO:0000256" key="3">
    <source>
        <dbReference type="ARBA" id="ARBA00022833"/>
    </source>
</evidence>
<feature type="domain" description="C2H2-type" evidence="5">
    <location>
        <begin position="478"/>
        <end position="507"/>
    </location>
</feature>
<dbReference type="PROSITE" id="PS50199">
    <property type="entry name" value="ZF_RANBP2_2"/>
    <property type="match status" value="1"/>
</dbReference>
<evidence type="ECO:0000259" key="6">
    <source>
        <dbReference type="PROSITE" id="PS50199"/>
    </source>
</evidence>
<gene>
    <name evidence="7" type="ORF">DBRI1063_LOCUS5427</name>
</gene>
<keyword evidence="1" id="KW-0479">Metal-binding</keyword>
<protein>
    <recommendedName>
        <fullName evidence="8">RanBP2-type domain-containing protein</fullName>
    </recommendedName>
</protein>
<organism evidence="7">
    <name type="scientific">Ditylum brightwellii</name>
    <dbReference type="NCBI Taxonomy" id="49249"/>
    <lineage>
        <taxon>Eukaryota</taxon>
        <taxon>Sar</taxon>
        <taxon>Stramenopiles</taxon>
        <taxon>Ochrophyta</taxon>
        <taxon>Bacillariophyta</taxon>
        <taxon>Mediophyceae</taxon>
        <taxon>Lithodesmiophycidae</taxon>
        <taxon>Lithodesmiales</taxon>
        <taxon>Lithodesmiaceae</taxon>
        <taxon>Ditylum</taxon>
    </lineage>
</organism>
<dbReference type="InterPro" id="IPR013087">
    <property type="entry name" value="Znf_C2H2_type"/>
</dbReference>
<dbReference type="AlphaFoldDB" id="A0A7S2E778"/>
<dbReference type="Gene3D" id="4.10.1060.10">
    <property type="entry name" value="Zinc finger, RanBP2-type"/>
    <property type="match status" value="1"/>
</dbReference>
<keyword evidence="2 4" id="KW-0863">Zinc-finger</keyword>
<dbReference type="SMART" id="SM00547">
    <property type="entry name" value="ZnF_RBZ"/>
    <property type="match status" value="1"/>
</dbReference>
<dbReference type="PANTHER" id="PTHR36847:SF1">
    <property type="entry name" value="AMIDOLIGASE ENZYME"/>
    <property type="match status" value="1"/>
</dbReference>
<evidence type="ECO:0000256" key="1">
    <source>
        <dbReference type="ARBA" id="ARBA00022723"/>
    </source>
</evidence>
<accession>A0A7S2E778</accession>
<evidence type="ECO:0008006" key="8">
    <source>
        <dbReference type="Google" id="ProtNLM"/>
    </source>
</evidence>
<evidence type="ECO:0000256" key="2">
    <source>
        <dbReference type="ARBA" id="ARBA00022771"/>
    </source>
</evidence>
<dbReference type="InterPro" id="IPR022025">
    <property type="entry name" value="Amidoligase_2"/>
</dbReference>
<dbReference type="PROSITE" id="PS01358">
    <property type="entry name" value="ZF_RANBP2_1"/>
    <property type="match status" value="1"/>
</dbReference>
<dbReference type="EMBL" id="HBGN01008468">
    <property type="protein sequence ID" value="CAD9319462.1"/>
    <property type="molecule type" value="Transcribed_RNA"/>
</dbReference>
<dbReference type="InterPro" id="IPR001876">
    <property type="entry name" value="Znf_RanBP2"/>
</dbReference>
<dbReference type="PROSITE" id="PS00028">
    <property type="entry name" value="ZINC_FINGER_C2H2_1"/>
    <property type="match status" value="1"/>
</dbReference>
<sequence length="512" mass="58406">MQREEDEDTNLSAAIAASMEDNLQQYDDEEIDVKIAMALSKSECEEQHQRKQMEEEEQAELSRAVEMSVRDRLVEMDEHQAAEMAWGEALRESVYHESNRFASEEALRNAQQIKSEERRNGSWDCVACTFRNAPFSSLCEVCHAKPGKHILTFPPMSNLRFGVEIEIIIPNGLADGFTEEIIAQRLTQMGTRVTFCGYTHQTTNHWKIVTDSSIRTSSSSHLAFELVSPPLSGEAQHNSMSSFRALMQNIRRIGIDTNSSCGFHVHVDATPYTCAIAQLATLHGLTNLCLAFIAFENAFDLLVARSSSLPTQHRKERAASGNRYCRSNRLMFGSKSNRQRWEYVTNACYNTSATLTTLVNIINPNKDRYMKLNMTNIVNPDRPSTIEFRHHGGIVDILEAEAWIRFLLRFCENAALTHSETLKSLCLLPEKSTPQEELTRLFQMVNCEGLEQFYVMDRKLYGNHSNKDDARFQITNEWFCRVCKRGFGSSRSLSQHMDATGHTNGMKRTRRR</sequence>
<evidence type="ECO:0000256" key="4">
    <source>
        <dbReference type="PROSITE-ProRule" id="PRU00322"/>
    </source>
</evidence>
<name>A0A7S2E778_9STRA</name>
<proteinExistence type="predicted"/>
<evidence type="ECO:0000313" key="7">
    <source>
        <dbReference type="EMBL" id="CAD9319462.1"/>
    </source>
</evidence>
<dbReference type="SUPFAM" id="SSF90209">
    <property type="entry name" value="Ran binding protein zinc finger-like"/>
    <property type="match status" value="1"/>
</dbReference>
<keyword evidence="3" id="KW-0862">Zinc</keyword>
<dbReference type="GO" id="GO:0008270">
    <property type="term" value="F:zinc ion binding"/>
    <property type="evidence" value="ECO:0007669"/>
    <property type="project" value="UniProtKB-KW"/>
</dbReference>
<dbReference type="InterPro" id="IPR036443">
    <property type="entry name" value="Znf_RanBP2_sf"/>
</dbReference>
<dbReference type="PANTHER" id="PTHR36847">
    <property type="entry name" value="AMIDOLIGASE ENZYME"/>
    <property type="match status" value="1"/>
</dbReference>
<reference evidence="7" key="1">
    <citation type="submission" date="2021-01" db="EMBL/GenBank/DDBJ databases">
        <authorList>
            <person name="Corre E."/>
            <person name="Pelletier E."/>
            <person name="Niang G."/>
            <person name="Scheremetjew M."/>
            <person name="Finn R."/>
            <person name="Kale V."/>
            <person name="Holt S."/>
            <person name="Cochrane G."/>
            <person name="Meng A."/>
            <person name="Brown T."/>
            <person name="Cohen L."/>
        </authorList>
    </citation>
    <scope>NUCLEOTIDE SEQUENCE</scope>
    <source>
        <strain evidence="7">Pop2</strain>
    </source>
</reference>
<dbReference type="Pfam" id="PF12224">
    <property type="entry name" value="Amidoligase_2"/>
    <property type="match status" value="1"/>
</dbReference>
<feature type="domain" description="RanBP2-type" evidence="6">
    <location>
        <begin position="119"/>
        <end position="148"/>
    </location>
</feature>
<evidence type="ECO:0000259" key="5">
    <source>
        <dbReference type="PROSITE" id="PS50157"/>
    </source>
</evidence>
<dbReference type="PROSITE" id="PS50157">
    <property type="entry name" value="ZINC_FINGER_C2H2_2"/>
    <property type="match status" value="1"/>
</dbReference>